<comment type="pathway">
    <text evidence="2">Carotenoid biosynthesis.</text>
</comment>
<dbReference type="AlphaFoldDB" id="U1MTP0"/>
<keyword evidence="4" id="KW-0125">Carotenoid biosynthesis</keyword>
<comment type="subcellular location">
    <subcellularLocation>
        <location evidence="1">Membrane</location>
        <topology evidence="1">Multi-pass membrane protein</topology>
    </subcellularLocation>
</comment>
<keyword evidence="11" id="KW-1185">Reference proteome</keyword>
<name>U1MTP0_9MICO</name>
<comment type="caution">
    <text evidence="10">The sequence shown here is derived from an EMBL/GenBank/DDBJ whole genome shotgun (WGS) entry which is preliminary data.</text>
</comment>
<evidence type="ECO:0000256" key="3">
    <source>
        <dbReference type="ARBA" id="ARBA00022692"/>
    </source>
</evidence>
<reference evidence="10 11" key="1">
    <citation type="journal article" date="2013" name="Genome Announc.">
        <title>First draft genome sequence from a member of the genus agrococcus, isolated from modern microbialites.</title>
        <authorList>
            <person name="White R.A.III."/>
            <person name="Grassa C.J."/>
            <person name="Suttle C.A."/>
        </authorList>
    </citation>
    <scope>NUCLEOTIDE SEQUENCE [LARGE SCALE GENOMIC DNA]</scope>
    <source>
        <strain evidence="10 11">RW1</strain>
    </source>
</reference>
<feature type="transmembrane region" description="Helical" evidence="8">
    <location>
        <begin position="6"/>
        <end position="22"/>
    </location>
</feature>
<evidence type="ECO:0000313" key="11">
    <source>
        <dbReference type="Proteomes" id="UP000016462"/>
    </source>
</evidence>
<dbReference type="RefSeq" id="WP_021064861.1">
    <property type="nucleotide sequence ID" value="NZ_ASHR01000006.1"/>
</dbReference>
<evidence type="ECO:0000256" key="4">
    <source>
        <dbReference type="ARBA" id="ARBA00022746"/>
    </source>
</evidence>
<evidence type="ECO:0000259" key="9">
    <source>
        <dbReference type="Pfam" id="PF18916"/>
    </source>
</evidence>
<dbReference type="Proteomes" id="UP000016462">
    <property type="component" value="Unassembled WGS sequence"/>
</dbReference>
<keyword evidence="5 8" id="KW-1133">Transmembrane helix</keyword>
<sequence length="110" mass="11666">MSYILVLAPLLAASIVAAVLALRRDRRRWGALAIAAAIVLALTIVFDSLMIAADLFRYDDAKLLGPHIALAPIEDLGYALIAVLLAAAIWTLLPSRAARRGDDASEATDA</sequence>
<feature type="transmembrane region" description="Helical" evidence="8">
    <location>
        <begin position="76"/>
        <end position="93"/>
    </location>
</feature>
<accession>U1MTP0</accession>
<proteinExistence type="predicted"/>
<evidence type="ECO:0000313" key="10">
    <source>
        <dbReference type="EMBL" id="ERG65291.1"/>
    </source>
</evidence>
<feature type="domain" description="Lycopene cyclase" evidence="9">
    <location>
        <begin position="3"/>
        <end position="91"/>
    </location>
</feature>
<protein>
    <recommendedName>
        <fullName evidence="9">Lycopene cyclase domain-containing protein</fullName>
    </recommendedName>
</protein>
<keyword evidence="6 8" id="KW-0472">Membrane</keyword>
<dbReference type="GO" id="GO:0016872">
    <property type="term" value="F:intramolecular lyase activity"/>
    <property type="evidence" value="ECO:0007669"/>
    <property type="project" value="InterPro"/>
</dbReference>
<evidence type="ECO:0000256" key="7">
    <source>
        <dbReference type="ARBA" id="ARBA00023235"/>
    </source>
</evidence>
<evidence type="ECO:0000256" key="5">
    <source>
        <dbReference type="ARBA" id="ARBA00022989"/>
    </source>
</evidence>
<dbReference type="EMBL" id="ASHR01000006">
    <property type="protein sequence ID" value="ERG65291.1"/>
    <property type="molecule type" value="Genomic_DNA"/>
</dbReference>
<feature type="transmembrane region" description="Helical" evidence="8">
    <location>
        <begin position="29"/>
        <end position="56"/>
    </location>
</feature>
<evidence type="ECO:0000256" key="8">
    <source>
        <dbReference type="SAM" id="Phobius"/>
    </source>
</evidence>
<dbReference type="NCBIfam" id="TIGR03462">
    <property type="entry name" value="CarR_dom_SF"/>
    <property type="match status" value="1"/>
</dbReference>
<dbReference type="OrthoDB" id="4411839at2"/>
<keyword evidence="7" id="KW-0413">Isomerase</keyword>
<dbReference type="InterPro" id="IPR017825">
    <property type="entry name" value="Lycopene_cyclase_dom"/>
</dbReference>
<evidence type="ECO:0000256" key="1">
    <source>
        <dbReference type="ARBA" id="ARBA00004141"/>
    </source>
</evidence>
<dbReference type="GO" id="GO:0016020">
    <property type="term" value="C:membrane"/>
    <property type="evidence" value="ECO:0007669"/>
    <property type="project" value="UniProtKB-SubCell"/>
</dbReference>
<keyword evidence="3 8" id="KW-0812">Transmembrane</keyword>
<organism evidence="10 11">
    <name type="scientific">Agrococcus pavilionensis RW1</name>
    <dbReference type="NCBI Taxonomy" id="1330458"/>
    <lineage>
        <taxon>Bacteria</taxon>
        <taxon>Bacillati</taxon>
        <taxon>Actinomycetota</taxon>
        <taxon>Actinomycetes</taxon>
        <taxon>Micrococcales</taxon>
        <taxon>Microbacteriaceae</taxon>
        <taxon>Agrococcus</taxon>
    </lineage>
</organism>
<gene>
    <name evidence="10" type="ORF">L332_12680</name>
</gene>
<dbReference type="Pfam" id="PF18916">
    <property type="entry name" value="Lycopene_cyc"/>
    <property type="match status" value="1"/>
</dbReference>
<evidence type="ECO:0000256" key="2">
    <source>
        <dbReference type="ARBA" id="ARBA00004829"/>
    </source>
</evidence>
<dbReference type="GO" id="GO:0016117">
    <property type="term" value="P:carotenoid biosynthetic process"/>
    <property type="evidence" value="ECO:0007669"/>
    <property type="project" value="UniProtKB-KW"/>
</dbReference>
<evidence type="ECO:0000256" key="6">
    <source>
        <dbReference type="ARBA" id="ARBA00023136"/>
    </source>
</evidence>
<dbReference type="GO" id="GO:0045436">
    <property type="term" value="F:lycopene beta cyclase activity"/>
    <property type="evidence" value="ECO:0007669"/>
    <property type="project" value="UniProtKB-ARBA"/>
</dbReference>